<evidence type="ECO:0000259" key="7">
    <source>
        <dbReference type="Pfam" id="PF20929"/>
    </source>
</evidence>
<dbReference type="GO" id="GO:0090443">
    <property type="term" value="C:FAR/SIN/STRIPAK complex"/>
    <property type="evidence" value="ECO:0007669"/>
    <property type="project" value="TreeGrafter"/>
</dbReference>
<dbReference type="InterPro" id="IPR053750">
    <property type="entry name" value="PDCD10_Homolog"/>
</dbReference>
<protein>
    <submittedName>
        <fullName evidence="8">Programmed cell death protein 10</fullName>
    </submittedName>
</protein>
<dbReference type="GO" id="GO:0005886">
    <property type="term" value="C:plasma membrane"/>
    <property type="evidence" value="ECO:0007669"/>
    <property type="project" value="UniProtKB-SubCell"/>
</dbReference>
<dbReference type="EMBL" id="GGYP01006403">
    <property type="protein sequence ID" value="MDE51174.1"/>
    <property type="molecule type" value="Transcribed_RNA"/>
</dbReference>
<evidence type="ECO:0000256" key="6">
    <source>
        <dbReference type="ARBA" id="ARBA00023136"/>
    </source>
</evidence>
<reference evidence="8" key="1">
    <citation type="submission" date="2018-10" db="EMBL/GenBank/DDBJ databases">
        <title>Transcriptome assembly of Aceria tosichella (Wheat curl mite) Type 2.</title>
        <authorList>
            <person name="Scully E.D."/>
            <person name="Geib S.M."/>
            <person name="Palmer N.A."/>
            <person name="Gupta A.K."/>
            <person name="Sarath G."/>
            <person name="Tatineni S."/>
        </authorList>
    </citation>
    <scope>NUCLEOTIDE SEQUENCE</scope>
    <source>
        <strain evidence="8">LincolnNE</strain>
    </source>
</reference>
<keyword evidence="5" id="KW-0963">Cytoplasm</keyword>
<feature type="domain" description="Programmed cell death protein 10 dimerisation" evidence="7">
    <location>
        <begin position="8"/>
        <end position="57"/>
    </location>
</feature>
<evidence type="ECO:0000256" key="1">
    <source>
        <dbReference type="ARBA" id="ARBA00004202"/>
    </source>
</evidence>
<dbReference type="Pfam" id="PF06840">
    <property type="entry name" value="PDC10_C"/>
    <property type="match status" value="1"/>
</dbReference>
<dbReference type="GO" id="GO:0019901">
    <property type="term" value="F:protein kinase binding"/>
    <property type="evidence" value="ECO:0007669"/>
    <property type="project" value="TreeGrafter"/>
</dbReference>
<evidence type="ECO:0000313" key="8">
    <source>
        <dbReference type="EMBL" id="MDE51174.1"/>
    </source>
</evidence>
<organism evidence="8">
    <name type="scientific">Aceria tosichella</name>
    <name type="common">wheat curl mite</name>
    <dbReference type="NCBI Taxonomy" id="561515"/>
    <lineage>
        <taxon>Eukaryota</taxon>
        <taxon>Metazoa</taxon>
        <taxon>Ecdysozoa</taxon>
        <taxon>Arthropoda</taxon>
        <taxon>Chelicerata</taxon>
        <taxon>Arachnida</taxon>
        <taxon>Acari</taxon>
        <taxon>Acariformes</taxon>
        <taxon>Trombidiformes</taxon>
        <taxon>Prostigmata</taxon>
        <taxon>Eupodina</taxon>
        <taxon>Eriophyoidea</taxon>
        <taxon>Eriophyidae</taxon>
        <taxon>Eriophyinae</taxon>
        <taxon>Aceriini</taxon>
        <taxon>Aceria</taxon>
    </lineage>
</organism>
<comment type="similarity">
    <text evidence="3">Belongs to the PDCD10 family.</text>
</comment>
<dbReference type="InterPro" id="IPR048288">
    <property type="entry name" value="PDCD10_N"/>
</dbReference>
<dbReference type="Gene3D" id="1.20.120.1950">
    <property type="match status" value="1"/>
</dbReference>
<keyword evidence="6" id="KW-0472">Membrane</keyword>
<dbReference type="GO" id="GO:0005737">
    <property type="term" value="C:cytoplasm"/>
    <property type="evidence" value="ECO:0007669"/>
    <property type="project" value="UniProtKB-SubCell"/>
</dbReference>
<dbReference type="AlphaFoldDB" id="A0A6G1SKX9"/>
<accession>A0A6G1SKX9</accession>
<gene>
    <name evidence="8" type="primary">pdcd10</name>
    <name evidence="8" type="ORF">g.1243</name>
</gene>
<dbReference type="PANTHER" id="PTHR13250">
    <property type="entry name" value="TF-1 CELL APOPTOSIS RELATED PROTEIN-15"/>
    <property type="match status" value="1"/>
</dbReference>
<dbReference type="Pfam" id="PF20929">
    <property type="entry name" value="PDCD10_N"/>
    <property type="match status" value="1"/>
</dbReference>
<dbReference type="InterPro" id="IPR009652">
    <property type="entry name" value="PDCD10"/>
</dbReference>
<name>A0A6G1SKX9_9ACAR</name>
<sequence length="198" mass="22438">MIVERPPVTANLILPILIKPVLKKIEAQSQEAALEIKIALLRAESAFPGLILEMITQFTKHIDPNLDMIKCLLTLQGSVTDFEDNSSSELNKRAGTLKKILSRIPNEISDRKVFLDTIKEVASAIKKLLDCLTDIINRTESPNRKQKLEDRKRDFIKCSKRFSNKLKEFFKEGEAQSVFISAAQLINQTYAIQLTVKL</sequence>
<proteinExistence type="inferred from homology"/>
<comment type="subcellular location">
    <subcellularLocation>
        <location evidence="1">Cell membrane</location>
        <topology evidence="1">Peripheral membrane protein</topology>
    </subcellularLocation>
    <subcellularLocation>
        <location evidence="2">Cytoplasm</location>
    </subcellularLocation>
</comment>
<dbReference type="PANTHER" id="PTHR13250:SF1">
    <property type="entry name" value="PROGRAMMED CELL DEATH PROTEIN 10"/>
    <property type="match status" value="1"/>
</dbReference>
<dbReference type="GO" id="GO:1903358">
    <property type="term" value="P:regulation of Golgi organization"/>
    <property type="evidence" value="ECO:0007669"/>
    <property type="project" value="TreeGrafter"/>
</dbReference>
<evidence type="ECO:0000256" key="2">
    <source>
        <dbReference type="ARBA" id="ARBA00004496"/>
    </source>
</evidence>
<evidence type="ECO:0000256" key="5">
    <source>
        <dbReference type="ARBA" id="ARBA00022490"/>
    </source>
</evidence>
<keyword evidence="4" id="KW-1003">Cell membrane</keyword>
<evidence type="ECO:0000256" key="3">
    <source>
        <dbReference type="ARBA" id="ARBA00009181"/>
    </source>
</evidence>
<evidence type="ECO:0000256" key="4">
    <source>
        <dbReference type="ARBA" id="ARBA00022475"/>
    </source>
</evidence>